<dbReference type="EMBL" id="NVWI01000013">
    <property type="protein sequence ID" value="PCJ39639.1"/>
    <property type="molecule type" value="Genomic_DNA"/>
</dbReference>
<reference evidence="3" key="1">
    <citation type="submission" date="2017-08" db="EMBL/GenBank/DDBJ databases">
        <title>A dynamic microbial community with high functional redundancy inhabits the cold, oxic subseafloor aquifer.</title>
        <authorList>
            <person name="Tully B.J."/>
            <person name="Wheat C.G."/>
            <person name="Glazer B.T."/>
            <person name="Huber J.A."/>
        </authorList>
    </citation>
    <scope>NUCLEOTIDE SEQUENCE [LARGE SCALE GENOMIC DNA]</scope>
</reference>
<comment type="caution">
    <text evidence="2">The sequence shown here is derived from an EMBL/GenBank/DDBJ whole genome shotgun (WGS) entry which is preliminary data.</text>
</comment>
<dbReference type="SUPFAM" id="SSF53335">
    <property type="entry name" value="S-adenosyl-L-methionine-dependent methyltransferases"/>
    <property type="match status" value="1"/>
</dbReference>
<evidence type="ECO:0000313" key="2">
    <source>
        <dbReference type="EMBL" id="PCJ39639.1"/>
    </source>
</evidence>
<proteinExistence type="predicted"/>
<dbReference type="Gene3D" id="3.40.50.150">
    <property type="entry name" value="Vaccinia Virus protein VP39"/>
    <property type="match status" value="1"/>
</dbReference>
<keyword evidence="2" id="KW-0489">Methyltransferase</keyword>
<gene>
    <name evidence="2" type="ORF">COA71_13410</name>
</gene>
<dbReference type="GO" id="GO:0032259">
    <property type="term" value="P:methylation"/>
    <property type="evidence" value="ECO:0007669"/>
    <property type="project" value="UniProtKB-KW"/>
</dbReference>
<dbReference type="GO" id="GO:0008757">
    <property type="term" value="F:S-adenosylmethionine-dependent methyltransferase activity"/>
    <property type="evidence" value="ECO:0007669"/>
    <property type="project" value="InterPro"/>
</dbReference>
<protein>
    <submittedName>
        <fullName evidence="2">SAM-dependent methyltransferase</fullName>
    </submittedName>
</protein>
<sequence length="259" mass="28893">MSNEKSNDSQNFADMTAWLQTPLGKNLLGTEFSLLESMINRRFGYHLLQLSCADIAVYEDSPIGHKFCLSPSAKGKNSSLVAQAEAIPLTAESVDMVVLHHALDYSIDPHQLLREADRVLIAGGHLLIIGFNPFSAWGARHKLSRRSGKSPWKSNLLSSMRLSDWLKLLDFKIEQVHYGLYSLPINNPSLIRYSSFMGKLAQRLNWPTGGIYVISAKKQALPMTPIREPWKALPRRAKGLALGDNVSIAPTQPHKKTLH</sequence>
<evidence type="ECO:0000259" key="1">
    <source>
        <dbReference type="Pfam" id="PF08241"/>
    </source>
</evidence>
<accession>A0A2A5C6Z2</accession>
<dbReference type="AlphaFoldDB" id="A0A2A5C6Z2"/>
<dbReference type="InterPro" id="IPR013216">
    <property type="entry name" value="Methyltransf_11"/>
</dbReference>
<feature type="domain" description="Methyltransferase type 11" evidence="1">
    <location>
        <begin position="75"/>
        <end position="128"/>
    </location>
</feature>
<name>A0A2A5C6Z2_9GAMM</name>
<organism evidence="2 3">
    <name type="scientific">SAR86 cluster bacterium</name>
    <dbReference type="NCBI Taxonomy" id="2030880"/>
    <lineage>
        <taxon>Bacteria</taxon>
        <taxon>Pseudomonadati</taxon>
        <taxon>Pseudomonadota</taxon>
        <taxon>Gammaproteobacteria</taxon>
        <taxon>SAR86 cluster</taxon>
    </lineage>
</organism>
<keyword evidence="2" id="KW-0808">Transferase</keyword>
<dbReference type="InterPro" id="IPR029063">
    <property type="entry name" value="SAM-dependent_MTases_sf"/>
</dbReference>
<dbReference type="Proteomes" id="UP000228987">
    <property type="component" value="Unassembled WGS sequence"/>
</dbReference>
<evidence type="ECO:0000313" key="3">
    <source>
        <dbReference type="Proteomes" id="UP000228987"/>
    </source>
</evidence>
<dbReference type="Pfam" id="PF08241">
    <property type="entry name" value="Methyltransf_11"/>
    <property type="match status" value="1"/>
</dbReference>